<name>A0A9Q0IGK9_9TELE</name>
<proteinExistence type="predicted"/>
<dbReference type="EMBL" id="JANIIK010000109">
    <property type="protein sequence ID" value="KAJ3597400.1"/>
    <property type="molecule type" value="Genomic_DNA"/>
</dbReference>
<gene>
    <name evidence="2" type="ORF">NHX12_000927</name>
</gene>
<evidence type="ECO:0000313" key="3">
    <source>
        <dbReference type="Proteomes" id="UP001148018"/>
    </source>
</evidence>
<accession>A0A9Q0IGK9</accession>
<sequence length="63" mass="6540">ALSGVFSRERWEGGDRGAGGGGRCAPLPTRVCRPGGGGVISTSLSLTLPRRQARTPPLLVEPR</sequence>
<evidence type="ECO:0000256" key="1">
    <source>
        <dbReference type="SAM" id="MobiDB-lite"/>
    </source>
</evidence>
<feature type="non-terminal residue" evidence="2">
    <location>
        <position position="1"/>
    </location>
</feature>
<feature type="non-terminal residue" evidence="2">
    <location>
        <position position="63"/>
    </location>
</feature>
<dbReference type="AlphaFoldDB" id="A0A9Q0IGK9"/>
<feature type="region of interest" description="Disordered" evidence="1">
    <location>
        <begin position="1"/>
        <end position="26"/>
    </location>
</feature>
<keyword evidence="3" id="KW-1185">Reference proteome</keyword>
<organism evidence="2 3">
    <name type="scientific">Muraenolepis orangiensis</name>
    <name type="common">Patagonian moray cod</name>
    <dbReference type="NCBI Taxonomy" id="630683"/>
    <lineage>
        <taxon>Eukaryota</taxon>
        <taxon>Metazoa</taxon>
        <taxon>Chordata</taxon>
        <taxon>Craniata</taxon>
        <taxon>Vertebrata</taxon>
        <taxon>Euteleostomi</taxon>
        <taxon>Actinopterygii</taxon>
        <taxon>Neopterygii</taxon>
        <taxon>Teleostei</taxon>
        <taxon>Neoteleostei</taxon>
        <taxon>Acanthomorphata</taxon>
        <taxon>Zeiogadaria</taxon>
        <taxon>Gadariae</taxon>
        <taxon>Gadiformes</taxon>
        <taxon>Muraenolepidoidei</taxon>
        <taxon>Muraenolepididae</taxon>
        <taxon>Muraenolepis</taxon>
    </lineage>
</organism>
<reference evidence="2" key="1">
    <citation type="submission" date="2022-07" db="EMBL/GenBank/DDBJ databases">
        <title>Chromosome-level genome of Muraenolepis orangiensis.</title>
        <authorList>
            <person name="Kim J."/>
        </authorList>
    </citation>
    <scope>NUCLEOTIDE SEQUENCE</scope>
    <source>
        <strain evidence="2">KU_S4_2022</strain>
        <tissue evidence="2">Muscle</tissue>
    </source>
</reference>
<protein>
    <submittedName>
        <fullName evidence="2">Uncharacterized protein</fullName>
    </submittedName>
</protein>
<comment type="caution">
    <text evidence="2">The sequence shown here is derived from an EMBL/GenBank/DDBJ whole genome shotgun (WGS) entry which is preliminary data.</text>
</comment>
<dbReference type="Proteomes" id="UP001148018">
    <property type="component" value="Unassembled WGS sequence"/>
</dbReference>
<evidence type="ECO:0000313" key="2">
    <source>
        <dbReference type="EMBL" id="KAJ3597400.1"/>
    </source>
</evidence>